<feature type="domain" description="GFO/IDH/MocA-like oxidoreductase" evidence="4">
    <location>
        <begin position="133"/>
        <end position="249"/>
    </location>
</feature>
<sequence>MGEKVRILLIGAGRMGQLRCPMIYANPRARLVGVVDPYEPAGRKLAECYDATYYESIEKVDLATCDALWISTGTFNHEELILAAATYKLACFCEKPIHGDPAKIEYLFTECAKANVPLCCGFQRRFDQSYINAYNAVASGKIGTPTMVRVAFVDHPCPPLEFLKNGGDPFLDLAPHDVDFVRWLLQDEPESVFASGSSSIPELAEANVYDNAMITLKFRKGTICQMMFSRGGTYGYDQRCEIYGTEGMVSVENLHADGAVLSTVEGIRSSKYMHSFPQRFHDAFKAEVESFVSVVLDGVEWQISYPDCIAAQNISIAASASCAEGVVVPYQPHDLFRIRPIGKGSFGSYICNIMQRISANEKFALLPAFTRSLQQMSFEQDVTGSSLVDAVYICSPDVFHQPQAIACLEAGKHVLVEKPITPSFETLQSTWKRHSDQTLMVGFHRRYEAAFIAAKQFSNANQAVSSILIESFDPVPADPDMKFVVYNSLSHDIDMVCWLFPDFCSFETKDVFAEPKNSEIRVNAVLTRSNGSLVQVQIRYKKAYPSYVQRVTLDNEHVFQTKEICPENEKDPNFCKVYQDAYLDQWRAFVQFCKGGESKDDAAKRVESYAKTFRILDQICEAMDK</sequence>
<dbReference type="GO" id="GO:0005737">
    <property type="term" value="C:cytoplasm"/>
    <property type="evidence" value="ECO:0007669"/>
    <property type="project" value="TreeGrafter"/>
</dbReference>
<dbReference type="InterPro" id="IPR000683">
    <property type="entry name" value="Gfo/Idh/MocA-like_OxRdtase_N"/>
</dbReference>
<proteinExistence type="inferred from homology"/>
<protein>
    <recommendedName>
        <fullName evidence="7">Gfo/Idh/MocA-like oxidoreductase N-terminal domain-containing protein</fullName>
    </recommendedName>
</protein>
<evidence type="ECO:0000259" key="3">
    <source>
        <dbReference type="Pfam" id="PF01408"/>
    </source>
</evidence>
<dbReference type="Pfam" id="PF01408">
    <property type="entry name" value="GFO_IDH_MocA"/>
    <property type="match status" value="2"/>
</dbReference>
<dbReference type="GO" id="GO:0000166">
    <property type="term" value="F:nucleotide binding"/>
    <property type="evidence" value="ECO:0007669"/>
    <property type="project" value="InterPro"/>
</dbReference>
<evidence type="ECO:0000259" key="4">
    <source>
        <dbReference type="Pfam" id="PF22725"/>
    </source>
</evidence>
<dbReference type="GO" id="GO:0006740">
    <property type="term" value="P:NADPH regeneration"/>
    <property type="evidence" value="ECO:0007669"/>
    <property type="project" value="TreeGrafter"/>
</dbReference>
<dbReference type="GO" id="GO:0016491">
    <property type="term" value="F:oxidoreductase activity"/>
    <property type="evidence" value="ECO:0007669"/>
    <property type="project" value="UniProtKB-KW"/>
</dbReference>
<dbReference type="PANTHER" id="PTHR42840:SF3">
    <property type="entry name" value="BINDING ROSSMANN FOLD OXIDOREDUCTASE, PUTATIVE (AFU_ORTHOLOGUE AFUA_2G10240)-RELATED"/>
    <property type="match status" value="1"/>
</dbReference>
<dbReference type="Gene3D" id="3.40.50.720">
    <property type="entry name" value="NAD(P)-binding Rossmann-like Domain"/>
    <property type="match status" value="2"/>
</dbReference>
<dbReference type="SUPFAM" id="SSF51735">
    <property type="entry name" value="NAD(P)-binding Rossmann-fold domains"/>
    <property type="match status" value="2"/>
</dbReference>
<keyword evidence="2" id="KW-0560">Oxidoreductase</keyword>
<dbReference type="PANTHER" id="PTHR42840">
    <property type="entry name" value="NAD(P)-BINDING ROSSMANN-FOLD SUPERFAMILY PROTEIN-RELATED"/>
    <property type="match status" value="1"/>
</dbReference>
<dbReference type="EMBL" id="HBHK01016733">
    <property type="protein sequence ID" value="CAD9690129.1"/>
    <property type="molecule type" value="Transcribed_RNA"/>
</dbReference>
<evidence type="ECO:0000313" key="5">
    <source>
        <dbReference type="EMBL" id="CAD9690125.1"/>
    </source>
</evidence>
<dbReference type="InterPro" id="IPR055170">
    <property type="entry name" value="GFO_IDH_MocA-like_dom"/>
</dbReference>
<feature type="domain" description="Gfo/Idh/MocA-like oxidoreductase N-terminal" evidence="3">
    <location>
        <begin position="5"/>
        <end position="121"/>
    </location>
</feature>
<dbReference type="AlphaFoldDB" id="A0A7S2S5G1"/>
<dbReference type="SUPFAM" id="SSF55347">
    <property type="entry name" value="Glyceraldehyde-3-phosphate dehydrogenase-like, C-terminal domain"/>
    <property type="match status" value="1"/>
</dbReference>
<dbReference type="Gene3D" id="3.30.360.10">
    <property type="entry name" value="Dihydrodipicolinate Reductase, domain 2"/>
    <property type="match status" value="2"/>
</dbReference>
<dbReference type="Pfam" id="PF22725">
    <property type="entry name" value="GFO_IDH_MocA_C3"/>
    <property type="match status" value="1"/>
</dbReference>
<organism evidence="5">
    <name type="scientific">Mucochytrium quahogii</name>
    <dbReference type="NCBI Taxonomy" id="96639"/>
    <lineage>
        <taxon>Eukaryota</taxon>
        <taxon>Sar</taxon>
        <taxon>Stramenopiles</taxon>
        <taxon>Bigyra</taxon>
        <taxon>Labyrinthulomycetes</taxon>
        <taxon>Thraustochytrida</taxon>
        <taxon>Thraustochytriidae</taxon>
        <taxon>Mucochytrium</taxon>
    </lineage>
</organism>
<evidence type="ECO:0000256" key="2">
    <source>
        <dbReference type="ARBA" id="ARBA00023002"/>
    </source>
</evidence>
<name>A0A7S2S5G1_9STRA</name>
<reference evidence="5" key="1">
    <citation type="submission" date="2021-01" db="EMBL/GenBank/DDBJ databases">
        <authorList>
            <person name="Corre E."/>
            <person name="Pelletier E."/>
            <person name="Niang G."/>
            <person name="Scheremetjew M."/>
            <person name="Finn R."/>
            <person name="Kale V."/>
            <person name="Holt S."/>
            <person name="Cochrane G."/>
            <person name="Meng A."/>
            <person name="Brown T."/>
            <person name="Cohen L."/>
        </authorList>
    </citation>
    <scope>NUCLEOTIDE SEQUENCE</scope>
    <source>
        <strain evidence="5">NY070348D</strain>
    </source>
</reference>
<feature type="domain" description="Gfo/Idh/MocA-like oxidoreductase N-terminal" evidence="3">
    <location>
        <begin position="380"/>
        <end position="440"/>
    </location>
</feature>
<evidence type="ECO:0008006" key="7">
    <source>
        <dbReference type="Google" id="ProtNLM"/>
    </source>
</evidence>
<gene>
    <name evidence="5" type="ORF">QSP1433_LOCUS10501</name>
    <name evidence="6" type="ORF">QSP1433_LOCUS10502</name>
</gene>
<accession>A0A7S2S5G1</accession>
<comment type="similarity">
    <text evidence="1">Belongs to the Gfo/Idh/MocA family.</text>
</comment>
<dbReference type="InterPro" id="IPR036291">
    <property type="entry name" value="NAD(P)-bd_dom_sf"/>
</dbReference>
<evidence type="ECO:0000313" key="6">
    <source>
        <dbReference type="EMBL" id="CAD9690129.1"/>
    </source>
</evidence>
<evidence type="ECO:0000256" key="1">
    <source>
        <dbReference type="ARBA" id="ARBA00010928"/>
    </source>
</evidence>
<dbReference type="EMBL" id="HBHK01016732">
    <property type="protein sequence ID" value="CAD9690125.1"/>
    <property type="molecule type" value="Transcribed_RNA"/>
</dbReference>